<dbReference type="RefSeq" id="XP_024721995.1">
    <property type="nucleotide sequence ID" value="XM_024867417.1"/>
</dbReference>
<dbReference type="Gene3D" id="2.40.128.580">
    <property type="entry name" value="GXWXG domain"/>
    <property type="match status" value="1"/>
</dbReference>
<gene>
    <name evidence="3" type="ORF">M430DRAFT_40654</name>
</gene>
<organism evidence="3 4">
    <name type="scientific">Amorphotheca resinae ATCC 22711</name>
    <dbReference type="NCBI Taxonomy" id="857342"/>
    <lineage>
        <taxon>Eukaryota</taxon>
        <taxon>Fungi</taxon>
        <taxon>Dikarya</taxon>
        <taxon>Ascomycota</taxon>
        <taxon>Pezizomycotina</taxon>
        <taxon>Leotiomycetes</taxon>
        <taxon>Helotiales</taxon>
        <taxon>Amorphothecaceae</taxon>
        <taxon>Amorphotheca</taxon>
    </lineage>
</organism>
<evidence type="ECO:0008006" key="5">
    <source>
        <dbReference type="Google" id="ProtNLM"/>
    </source>
</evidence>
<evidence type="ECO:0000259" key="2">
    <source>
        <dbReference type="Pfam" id="PF14232"/>
    </source>
</evidence>
<sequence length="152" mass="17511">MSTTPEQKLVELTKRTGHIDEAKITAVYDQLKPVTREFLLGEWKGGSFDTGHSTHKLLETNNWAGKNFRSVDDVDPIVLYEEEGKRVWCEQYGHAQLREVKYRGIVSAAMIYDNFPIIDTFRYVSHDVVVGAMDNKLTPDEGTYFFYLTKIK</sequence>
<feature type="domain" description="GXWXG" evidence="1">
    <location>
        <begin position="26"/>
        <end position="84"/>
    </location>
</feature>
<protein>
    <recommendedName>
        <fullName evidence="5">GXWXG domain-containing protein</fullName>
    </recommendedName>
</protein>
<dbReference type="InParanoid" id="A0A2T3B4Z4"/>
<dbReference type="Pfam" id="PF14232">
    <property type="entry name" value="DUF4334"/>
    <property type="match status" value="1"/>
</dbReference>
<dbReference type="EMBL" id="KZ679009">
    <property type="protein sequence ID" value="PSS21840.1"/>
    <property type="molecule type" value="Genomic_DNA"/>
</dbReference>
<dbReference type="InterPro" id="IPR025568">
    <property type="entry name" value="DUF4334"/>
</dbReference>
<name>A0A2T3B4Z4_AMORE</name>
<keyword evidence="4" id="KW-1185">Reference proteome</keyword>
<dbReference type="AlphaFoldDB" id="A0A2T3B4Z4"/>
<dbReference type="GeneID" id="36575498"/>
<proteinExistence type="predicted"/>
<accession>A0A2T3B4Z4</accession>
<reference evidence="3 4" key="1">
    <citation type="journal article" date="2018" name="New Phytol.">
        <title>Comparative genomics and transcriptomics depict ericoid mycorrhizal fungi as versatile saprotrophs and plant mutualists.</title>
        <authorList>
            <person name="Martino E."/>
            <person name="Morin E."/>
            <person name="Grelet G.A."/>
            <person name="Kuo A."/>
            <person name="Kohler A."/>
            <person name="Daghino S."/>
            <person name="Barry K.W."/>
            <person name="Cichocki N."/>
            <person name="Clum A."/>
            <person name="Dockter R.B."/>
            <person name="Hainaut M."/>
            <person name="Kuo R.C."/>
            <person name="LaButti K."/>
            <person name="Lindahl B.D."/>
            <person name="Lindquist E.A."/>
            <person name="Lipzen A."/>
            <person name="Khouja H.R."/>
            <person name="Magnuson J."/>
            <person name="Murat C."/>
            <person name="Ohm R.A."/>
            <person name="Singer S.W."/>
            <person name="Spatafora J.W."/>
            <person name="Wang M."/>
            <person name="Veneault-Fourrey C."/>
            <person name="Henrissat B."/>
            <person name="Grigoriev I.V."/>
            <person name="Martin F.M."/>
            <person name="Perotto S."/>
        </authorList>
    </citation>
    <scope>NUCLEOTIDE SEQUENCE [LARGE SCALE GENOMIC DNA]</scope>
    <source>
        <strain evidence="3 4">ATCC 22711</strain>
    </source>
</reference>
<dbReference type="STRING" id="857342.A0A2T3B4Z4"/>
<dbReference type="Proteomes" id="UP000241818">
    <property type="component" value="Unassembled WGS sequence"/>
</dbReference>
<dbReference type="Pfam" id="PF14231">
    <property type="entry name" value="GXWXG"/>
    <property type="match status" value="1"/>
</dbReference>
<dbReference type="InterPro" id="IPR025951">
    <property type="entry name" value="GXWXG_dom"/>
</dbReference>
<dbReference type="OrthoDB" id="2213372at2759"/>
<feature type="domain" description="DUF4334" evidence="2">
    <location>
        <begin position="93"/>
        <end position="150"/>
    </location>
</feature>
<evidence type="ECO:0000259" key="1">
    <source>
        <dbReference type="Pfam" id="PF14231"/>
    </source>
</evidence>
<evidence type="ECO:0000313" key="3">
    <source>
        <dbReference type="EMBL" id="PSS21840.1"/>
    </source>
</evidence>
<evidence type="ECO:0000313" key="4">
    <source>
        <dbReference type="Proteomes" id="UP000241818"/>
    </source>
</evidence>